<feature type="transmembrane region" description="Helical" evidence="1">
    <location>
        <begin position="90"/>
        <end position="115"/>
    </location>
</feature>
<gene>
    <name evidence="2" type="ORF">JMN32_13445</name>
</gene>
<keyword evidence="1" id="KW-1133">Transmembrane helix</keyword>
<protein>
    <recommendedName>
        <fullName evidence="4">NfeD-like C-terminal domain-containing protein</fullName>
    </recommendedName>
</protein>
<keyword evidence="1" id="KW-0812">Transmembrane</keyword>
<comment type="caution">
    <text evidence="2">The sequence shown here is derived from an EMBL/GenBank/DDBJ whole genome shotgun (WGS) entry which is preliminary data.</text>
</comment>
<keyword evidence="1" id="KW-0472">Membrane</keyword>
<evidence type="ECO:0008006" key="4">
    <source>
        <dbReference type="Google" id="ProtNLM"/>
    </source>
</evidence>
<feature type="transmembrane region" description="Helical" evidence="1">
    <location>
        <begin position="59"/>
        <end position="78"/>
    </location>
</feature>
<feature type="transmembrane region" description="Helical" evidence="1">
    <location>
        <begin position="18"/>
        <end position="39"/>
    </location>
</feature>
<evidence type="ECO:0000313" key="3">
    <source>
        <dbReference type="Proteomes" id="UP000614216"/>
    </source>
</evidence>
<reference evidence="2" key="1">
    <citation type="submission" date="2021-01" db="EMBL/GenBank/DDBJ databases">
        <title>Fulvivirga kasyanovii gen. nov., sp nov., a novel member of the phylum Bacteroidetes isolated from seawater in a mussel farm.</title>
        <authorList>
            <person name="Zhao L.-H."/>
            <person name="Wang Z.-J."/>
        </authorList>
    </citation>
    <scope>NUCLEOTIDE SEQUENCE</scope>
    <source>
        <strain evidence="2">29W222</strain>
    </source>
</reference>
<keyword evidence="3" id="KW-1185">Reference proteome</keyword>
<name>A0A937KEM4_9BACT</name>
<dbReference type="RefSeq" id="WP_202856832.1">
    <property type="nucleotide sequence ID" value="NZ_JAEUGD010000042.1"/>
</dbReference>
<dbReference type="InterPro" id="IPR012340">
    <property type="entry name" value="NA-bd_OB-fold"/>
</dbReference>
<dbReference type="EMBL" id="JAEUGD010000042">
    <property type="protein sequence ID" value="MBL6447318.1"/>
    <property type="molecule type" value="Genomic_DNA"/>
</dbReference>
<dbReference type="Gene3D" id="2.40.50.140">
    <property type="entry name" value="Nucleic acid-binding proteins"/>
    <property type="match status" value="1"/>
</dbReference>
<evidence type="ECO:0000313" key="2">
    <source>
        <dbReference type="EMBL" id="MBL6447318.1"/>
    </source>
</evidence>
<accession>A0A937KEM4</accession>
<evidence type="ECO:0000256" key="1">
    <source>
        <dbReference type="SAM" id="Phobius"/>
    </source>
</evidence>
<dbReference type="Proteomes" id="UP000614216">
    <property type="component" value="Unassembled WGS sequence"/>
</dbReference>
<sequence length="193" mass="21003">MFEDFPAWWDALSIIEKIYWGFAIPFTVLFVLQMVLTLIGGEVETEGGADFDIETDHGAGFQFFTIKNFVAFFTIFSWTGIACQDAGLSILGTIAVSVIAGVLMMLIMAALFYSFSKLTSSGTLKLQNAKGGVGEVYLTIKAKRGNIGKVSIMVQGSFRELDAITDDDQDLTNGMVITVRDVINGNLLLVSKS</sequence>
<organism evidence="2 3">
    <name type="scientific">Fulvivirga marina</name>
    <dbReference type="NCBI Taxonomy" id="2494733"/>
    <lineage>
        <taxon>Bacteria</taxon>
        <taxon>Pseudomonadati</taxon>
        <taxon>Bacteroidota</taxon>
        <taxon>Cytophagia</taxon>
        <taxon>Cytophagales</taxon>
        <taxon>Fulvivirgaceae</taxon>
        <taxon>Fulvivirga</taxon>
    </lineage>
</organism>
<dbReference type="AlphaFoldDB" id="A0A937KEM4"/>
<proteinExistence type="predicted"/>